<name>A0A502GW17_9BACT</name>
<dbReference type="EMBL" id="RCYZ01000005">
    <property type="protein sequence ID" value="TPG65588.1"/>
    <property type="molecule type" value="Genomic_DNA"/>
</dbReference>
<protein>
    <recommendedName>
        <fullName evidence="2">Sphingomyelin synthase-like domain-containing protein</fullName>
    </recommendedName>
</protein>
<keyword evidence="4" id="KW-1185">Reference proteome</keyword>
<evidence type="ECO:0000313" key="4">
    <source>
        <dbReference type="Proteomes" id="UP000317646"/>
    </source>
</evidence>
<evidence type="ECO:0000313" key="3">
    <source>
        <dbReference type="EMBL" id="TPG65588.1"/>
    </source>
</evidence>
<organism evidence="3 4">
    <name type="scientific">Hymenobacter nivis</name>
    <dbReference type="NCBI Taxonomy" id="1850093"/>
    <lineage>
        <taxon>Bacteria</taxon>
        <taxon>Pseudomonadati</taxon>
        <taxon>Bacteroidota</taxon>
        <taxon>Cytophagia</taxon>
        <taxon>Cytophagales</taxon>
        <taxon>Hymenobacteraceae</taxon>
        <taxon>Hymenobacter</taxon>
    </lineage>
</organism>
<evidence type="ECO:0000256" key="1">
    <source>
        <dbReference type="SAM" id="Phobius"/>
    </source>
</evidence>
<sequence>MRVSSPVVAPAAPAGASARTWVGAWAQPGFRNLLVLPLVLLFAGLVPAAAPFYHFIQQRAGHHLADPVLAHLPARDVASPIFFLMYGSCIAAVAWLLGRPQLLVRGVWAYFLLQLLRMATIWVLPLEPPVGILPFPDPFTEHLFHASVAVPITKDLFFSGHTATVVLLALAVRGRWWRATLGALAATIGVLVLVQHVHYVYDVLGAPLFAWAAYWLGGRIWPTDPA</sequence>
<dbReference type="Proteomes" id="UP000317646">
    <property type="component" value="Unassembled WGS sequence"/>
</dbReference>
<feature type="transmembrane region" description="Helical" evidence="1">
    <location>
        <begin position="34"/>
        <end position="56"/>
    </location>
</feature>
<keyword evidence="1" id="KW-0812">Transmembrane</keyword>
<feature type="transmembrane region" description="Helical" evidence="1">
    <location>
        <begin position="77"/>
        <end position="97"/>
    </location>
</feature>
<feature type="transmembrane region" description="Helical" evidence="1">
    <location>
        <begin position="176"/>
        <end position="193"/>
    </location>
</feature>
<feature type="transmembrane region" description="Helical" evidence="1">
    <location>
        <begin position="103"/>
        <end position="124"/>
    </location>
</feature>
<comment type="caution">
    <text evidence="3">The sequence shown here is derived from an EMBL/GenBank/DDBJ whole genome shotgun (WGS) entry which is preliminary data.</text>
</comment>
<proteinExistence type="predicted"/>
<reference evidence="3 4" key="1">
    <citation type="journal article" date="2019" name="Environ. Microbiol.">
        <title>Species interactions and distinct microbial communities in high Arctic permafrost affected cryosols are associated with the CH4 and CO2 gas fluxes.</title>
        <authorList>
            <person name="Altshuler I."/>
            <person name="Hamel J."/>
            <person name="Turney S."/>
            <person name="Magnuson E."/>
            <person name="Levesque R."/>
            <person name="Greer C."/>
            <person name="Whyte L.G."/>
        </authorList>
    </citation>
    <scope>NUCLEOTIDE SEQUENCE [LARGE SCALE GENOMIC DNA]</scope>
    <source>
        <strain evidence="3 4">S9.2P</strain>
    </source>
</reference>
<dbReference type="InterPro" id="IPR025749">
    <property type="entry name" value="Sphingomyelin_synth-like_dom"/>
</dbReference>
<gene>
    <name evidence="3" type="ORF">EAH73_14135</name>
</gene>
<keyword evidence="1" id="KW-1133">Transmembrane helix</keyword>
<dbReference type="Pfam" id="PF14360">
    <property type="entry name" value="PAP2_C"/>
    <property type="match status" value="1"/>
</dbReference>
<dbReference type="RefSeq" id="WP_140467619.1">
    <property type="nucleotide sequence ID" value="NZ_RCYZ01000005.1"/>
</dbReference>
<evidence type="ECO:0000259" key="2">
    <source>
        <dbReference type="Pfam" id="PF14360"/>
    </source>
</evidence>
<dbReference type="OrthoDB" id="792641at2"/>
<feature type="domain" description="Sphingomyelin synthase-like" evidence="2">
    <location>
        <begin position="155"/>
        <end position="215"/>
    </location>
</feature>
<dbReference type="AlphaFoldDB" id="A0A502GW17"/>
<accession>A0A502GW17</accession>
<keyword evidence="1" id="KW-0472">Membrane</keyword>